<sequence>MALKITKNQGIFEINGPINTKNAKSLFDHFEQLLETSERIILSLDHVNTIDVCGINALTSLYKTAVKKNKVFSIIGKENNAIKRIFARRKIEHIIRRDVV</sequence>
<protein>
    <submittedName>
        <fullName evidence="2">STAS domain-containing protein</fullName>
    </submittedName>
</protein>
<evidence type="ECO:0000259" key="1">
    <source>
        <dbReference type="PROSITE" id="PS50801"/>
    </source>
</evidence>
<gene>
    <name evidence="2" type="ORF">ACFSTE_08545</name>
</gene>
<dbReference type="SUPFAM" id="SSF52091">
    <property type="entry name" value="SpoIIaa-like"/>
    <property type="match status" value="1"/>
</dbReference>
<organism evidence="2 3">
    <name type="scientific">Aquimarina hainanensis</name>
    <dbReference type="NCBI Taxonomy" id="1578017"/>
    <lineage>
        <taxon>Bacteria</taxon>
        <taxon>Pseudomonadati</taxon>
        <taxon>Bacteroidota</taxon>
        <taxon>Flavobacteriia</taxon>
        <taxon>Flavobacteriales</taxon>
        <taxon>Flavobacteriaceae</taxon>
        <taxon>Aquimarina</taxon>
    </lineage>
</organism>
<dbReference type="PROSITE" id="PS50801">
    <property type="entry name" value="STAS"/>
    <property type="match status" value="1"/>
</dbReference>
<dbReference type="Pfam" id="PF01740">
    <property type="entry name" value="STAS"/>
    <property type="match status" value="1"/>
</dbReference>
<dbReference type="RefSeq" id="WP_176027457.1">
    <property type="nucleotide sequence ID" value="NZ_JBHSJV010000001.1"/>
</dbReference>
<comment type="caution">
    <text evidence="2">The sequence shown here is derived from an EMBL/GenBank/DDBJ whole genome shotgun (WGS) entry which is preliminary data.</text>
</comment>
<evidence type="ECO:0000313" key="2">
    <source>
        <dbReference type="EMBL" id="MFD2590875.1"/>
    </source>
</evidence>
<dbReference type="InterPro" id="IPR002645">
    <property type="entry name" value="STAS_dom"/>
</dbReference>
<evidence type="ECO:0000313" key="3">
    <source>
        <dbReference type="Proteomes" id="UP001597459"/>
    </source>
</evidence>
<dbReference type="EMBL" id="JBHULX010000013">
    <property type="protein sequence ID" value="MFD2590875.1"/>
    <property type="molecule type" value="Genomic_DNA"/>
</dbReference>
<dbReference type="Proteomes" id="UP001597459">
    <property type="component" value="Unassembled WGS sequence"/>
</dbReference>
<proteinExistence type="predicted"/>
<keyword evidence="3" id="KW-1185">Reference proteome</keyword>
<accession>A0ABW5N5T9</accession>
<dbReference type="Gene3D" id="3.30.750.24">
    <property type="entry name" value="STAS domain"/>
    <property type="match status" value="1"/>
</dbReference>
<dbReference type="InterPro" id="IPR036513">
    <property type="entry name" value="STAS_dom_sf"/>
</dbReference>
<reference evidence="3" key="1">
    <citation type="journal article" date="2019" name="Int. J. Syst. Evol. Microbiol.">
        <title>The Global Catalogue of Microorganisms (GCM) 10K type strain sequencing project: providing services to taxonomists for standard genome sequencing and annotation.</title>
        <authorList>
            <consortium name="The Broad Institute Genomics Platform"/>
            <consortium name="The Broad Institute Genome Sequencing Center for Infectious Disease"/>
            <person name="Wu L."/>
            <person name="Ma J."/>
        </authorList>
    </citation>
    <scope>NUCLEOTIDE SEQUENCE [LARGE SCALE GENOMIC DNA]</scope>
    <source>
        <strain evidence="3">KCTC 42423</strain>
    </source>
</reference>
<name>A0ABW5N5T9_9FLAO</name>
<feature type="domain" description="STAS" evidence="1">
    <location>
        <begin position="1"/>
        <end position="100"/>
    </location>
</feature>